<proteinExistence type="inferred from homology"/>
<dbReference type="Proteomes" id="UP000063234">
    <property type="component" value="Chromosome"/>
</dbReference>
<accession>A0A0S3QUI0</accession>
<dbReference type="PANTHER" id="PTHR36306">
    <property type="entry name" value="ALPHA-AMYLASE-RELATED-RELATED"/>
    <property type="match status" value="1"/>
</dbReference>
<dbReference type="KEGG" id="ttk:TST_1209"/>
<dbReference type="InterPro" id="IPR027291">
    <property type="entry name" value="Glyco_hydro_38_N_sf"/>
</dbReference>
<gene>
    <name evidence="5" type="ORF">TST_1209</name>
</gene>
<evidence type="ECO:0000256" key="1">
    <source>
        <dbReference type="ARBA" id="ARBA00006821"/>
    </source>
</evidence>
<dbReference type="Pfam" id="PF03065">
    <property type="entry name" value="Glyco_hydro_57"/>
    <property type="match status" value="1"/>
</dbReference>
<sequence length="680" mass="78427">MGGKLRLILLWHMHQPIYKNAITQEYDLPWVFLHAIKDYYDMPWHVESSGVKVIFNLTPSLIIQLGEYARGGAHCKLIKLLKKPVSELEVPEKEFLVDLFMAVNFETMVFPFPAYRALFLRYKNAKDKAYFINSLADQELLDLEVLYLLAWCGVYLRNNNEVVRSLLSKGSAYTQEEKERLIDELLSFAGEILGYYKRLRQEGLVEITTSPLYHPIVPLLLDMNCAKEAVPDIKLPVLPVGFRDDAYVHVKRGKKIAEDWFGTITGIWPSEGSVSPKAVDLYSESGFSYVFTDEDILFRSISKRTGDRSPLYSAYRYGNATIFFRDKILSDLIGFVYKSWDEDKAVEDFVGRLRAILDLSVQEPVVTVALDGENCWEFYRNNGCDFLRALYKRLKKEDWIEMVFPHQVEASQELSNIASGSWIGGNFLTWVGHEEKNRAWELLAKAKMDCGDVPDAREYILIAEGSDWFWWYGDTHFTMFGEEFDILFRSNLRAAYREAKREPPEELFKPIRKEAKILMLHPNYYLSPVVDGEITSYYEWLNAGHASLLQFSTMATSGFYLKELYYGYDKEHNLYLRIDGAISELTKGETTLVLELVGSQKRTFTFDLAKGCALDCESAKIGVGKILEIMIPAECLGDLSCEQVRLTLKLYDRGNLVEEHPIFGFIELELDKDFLQEWFV</sequence>
<dbReference type="Gene3D" id="3.20.110.10">
    <property type="entry name" value="Glycoside hydrolase 38, N terminal domain"/>
    <property type="match status" value="1"/>
</dbReference>
<dbReference type="InterPro" id="IPR052046">
    <property type="entry name" value="GH57_Enzymes"/>
</dbReference>
<dbReference type="InterPro" id="IPR004300">
    <property type="entry name" value="Glyco_hydro_57_N"/>
</dbReference>
<dbReference type="InterPro" id="IPR011330">
    <property type="entry name" value="Glyco_hydro/deAcase_b/a-brl"/>
</dbReference>
<keyword evidence="5" id="KW-0378">Hydrolase</keyword>
<keyword evidence="6" id="KW-1185">Reference proteome</keyword>
<evidence type="ECO:0000256" key="2">
    <source>
        <dbReference type="ARBA" id="ARBA00023277"/>
    </source>
</evidence>
<evidence type="ECO:0000313" key="5">
    <source>
        <dbReference type="EMBL" id="BAT72000.1"/>
    </source>
</evidence>
<dbReference type="EMBL" id="AP013035">
    <property type="protein sequence ID" value="BAT72000.1"/>
    <property type="molecule type" value="Genomic_DNA"/>
</dbReference>
<name>A0A0S3QUI0_THET7</name>
<dbReference type="OrthoDB" id="9759321at2"/>
<dbReference type="CDD" id="cd10796">
    <property type="entry name" value="GH57N_APU"/>
    <property type="match status" value="1"/>
</dbReference>
<comment type="similarity">
    <text evidence="1 3">Belongs to the glycosyl hydrolase 57 family.</text>
</comment>
<evidence type="ECO:0000259" key="4">
    <source>
        <dbReference type="Pfam" id="PF03065"/>
    </source>
</evidence>
<feature type="domain" description="Glycoside hydrolase family 57 N-terminal" evidence="4">
    <location>
        <begin position="8"/>
        <end position="409"/>
    </location>
</feature>
<dbReference type="AlphaFoldDB" id="A0A0S3QUI0"/>
<dbReference type="PANTHER" id="PTHR36306:SF1">
    <property type="entry name" value="ALPHA-AMYLASE-RELATED"/>
    <property type="match status" value="1"/>
</dbReference>
<dbReference type="RefSeq" id="WP_068549988.1">
    <property type="nucleotide sequence ID" value="NZ_AP013035.1"/>
</dbReference>
<evidence type="ECO:0000313" key="6">
    <source>
        <dbReference type="Proteomes" id="UP000063234"/>
    </source>
</evidence>
<dbReference type="SUPFAM" id="SSF88713">
    <property type="entry name" value="Glycoside hydrolase/deacetylase"/>
    <property type="match status" value="1"/>
</dbReference>
<dbReference type="GO" id="GO:0016787">
    <property type="term" value="F:hydrolase activity"/>
    <property type="evidence" value="ECO:0007669"/>
    <property type="project" value="UniProtKB-KW"/>
</dbReference>
<dbReference type="STRING" id="1298851.TST_1209"/>
<reference evidence="6" key="1">
    <citation type="journal article" date="2018" name="Science">
        <title>A primordial and reversible TCA cycle in a facultatively chemolithoautotrophic thermophile.</title>
        <authorList>
            <person name="Nunoura T."/>
            <person name="Chikaraishi Y."/>
            <person name="Izaki R."/>
            <person name="Suwa T."/>
            <person name="Sato T."/>
            <person name="Harada T."/>
            <person name="Mori K."/>
            <person name="Kato Y."/>
            <person name="Miyazaki M."/>
            <person name="Shimamura S."/>
            <person name="Yanagawa K."/>
            <person name="Shuto A."/>
            <person name="Ohkouchi N."/>
            <person name="Fujita N."/>
            <person name="Takaki Y."/>
            <person name="Atomi H."/>
            <person name="Takai K."/>
        </authorList>
    </citation>
    <scope>NUCLEOTIDE SEQUENCE [LARGE SCALE GENOMIC DNA]</scope>
    <source>
        <strain evidence="6">DSM 17441 / JCM 13301 / NBRC 103674 / ABI70S6</strain>
    </source>
</reference>
<dbReference type="PATRIC" id="fig|1298851.3.peg.1271"/>
<organism evidence="5 6">
    <name type="scientific">Thermosulfidibacter takaii (strain DSM 17441 / JCM 13301 / NBRC 103674 / ABI70S6)</name>
    <dbReference type="NCBI Taxonomy" id="1298851"/>
    <lineage>
        <taxon>Bacteria</taxon>
        <taxon>Pseudomonadati</taxon>
        <taxon>Thermosulfidibacterota</taxon>
        <taxon>Thermosulfidibacteria</taxon>
        <taxon>Thermosulfidibacterales</taxon>
        <taxon>Thermosulfidibacteraceae</taxon>
    </lineage>
</organism>
<keyword evidence="2 3" id="KW-0119">Carbohydrate metabolism</keyword>
<evidence type="ECO:0000256" key="3">
    <source>
        <dbReference type="RuleBase" id="RU361196"/>
    </source>
</evidence>
<dbReference type="GO" id="GO:0005975">
    <property type="term" value="P:carbohydrate metabolic process"/>
    <property type="evidence" value="ECO:0007669"/>
    <property type="project" value="InterPro"/>
</dbReference>
<protein>
    <submittedName>
        <fullName evidence="5">Glycoside hydrolase, family 57</fullName>
    </submittedName>
</protein>